<reference evidence="2 3" key="1">
    <citation type="submission" date="2024-05" db="EMBL/GenBank/DDBJ databases">
        <title>A draft genome resource for the thread blight pathogen Marasmius tenuissimus strain MS-2.</title>
        <authorList>
            <person name="Yulfo-Soto G.E."/>
            <person name="Baruah I.K."/>
            <person name="Amoako-Attah I."/>
            <person name="Bukari Y."/>
            <person name="Meinhardt L.W."/>
            <person name="Bailey B.A."/>
            <person name="Cohen S.P."/>
        </authorList>
    </citation>
    <scope>NUCLEOTIDE SEQUENCE [LARGE SCALE GENOMIC DNA]</scope>
    <source>
        <strain evidence="2 3">MS-2</strain>
    </source>
</reference>
<organism evidence="2 3">
    <name type="scientific">Marasmius tenuissimus</name>
    <dbReference type="NCBI Taxonomy" id="585030"/>
    <lineage>
        <taxon>Eukaryota</taxon>
        <taxon>Fungi</taxon>
        <taxon>Dikarya</taxon>
        <taxon>Basidiomycota</taxon>
        <taxon>Agaricomycotina</taxon>
        <taxon>Agaricomycetes</taxon>
        <taxon>Agaricomycetidae</taxon>
        <taxon>Agaricales</taxon>
        <taxon>Marasmiineae</taxon>
        <taxon>Marasmiaceae</taxon>
        <taxon>Marasmius</taxon>
    </lineage>
</organism>
<evidence type="ECO:0000313" key="3">
    <source>
        <dbReference type="Proteomes" id="UP001437256"/>
    </source>
</evidence>
<accession>A0ABR2ZJ22</accession>
<gene>
    <name evidence="2" type="ORF">AAF712_012769</name>
</gene>
<dbReference type="Proteomes" id="UP001437256">
    <property type="component" value="Unassembled WGS sequence"/>
</dbReference>
<dbReference type="EMBL" id="JBBXMP010000176">
    <property type="protein sequence ID" value="KAL0060447.1"/>
    <property type="molecule type" value="Genomic_DNA"/>
</dbReference>
<comment type="caution">
    <text evidence="2">The sequence shown here is derived from an EMBL/GenBank/DDBJ whole genome shotgun (WGS) entry which is preliminary data.</text>
</comment>
<evidence type="ECO:0000256" key="1">
    <source>
        <dbReference type="SAM" id="Phobius"/>
    </source>
</evidence>
<keyword evidence="1" id="KW-0472">Membrane</keyword>
<protein>
    <submittedName>
        <fullName evidence="2">Uncharacterized protein</fullName>
    </submittedName>
</protein>
<keyword evidence="3" id="KW-1185">Reference proteome</keyword>
<feature type="transmembrane region" description="Helical" evidence="1">
    <location>
        <begin position="17"/>
        <end position="36"/>
    </location>
</feature>
<evidence type="ECO:0000313" key="2">
    <source>
        <dbReference type="EMBL" id="KAL0060447.1"/>
    </source>
</evidence>
<proteinExistence type="predicted"/>
<keyword evidence="1" id="KW-1133">Transmembrane helix</keyword>
<keyword evidence="1" id="KW-0812">Transmembrane</keyword>
<feature type="transmembrane region" description="Helical" evidence="1">
    <location>
        <begin position="75"/>
        <end position="99"/>
    </location>
</feature>
<sequence length="153" mass="16640">MISAPTQCSGNPQNCRIVAAQPIAWIAVLFFVYGQIHSRCIHILSCELLSPGIHVVLVGFCITILVKRRQDGLRLYYTFVLGLFILATTSVILHTYAAFVVLDLNHLALVIPSIGVCDLSHGSVNSDKNAEVGNANLQQANMTLRLGPVNDLL</sequence>
<name>A0ABR2ZJ22_9AGAR</name>
<feature type="transmembrane region" description="Helical" evidence="1">
    <location>
        <begin position="48"/>
        <end position="66"/>
    </location>
</feature>